<dbReference type="Proteomes" id="UP000663193">
    <property type="component" value="Chromosome 4"/>
</dbReference>
<reference evidence="9" key="1">
    <citation type="journal article" date="2021" name="BMC Genomics">
        <title>Chromosome-level genome assembly and manually-curated proteome of model necrotroph Parastagonospora nodorum Sn15 reveals a genome-wide trove of candidate effector homologs, and redundancy of virulence-related functions within an accessory chromosome.</title>
        <authorList>
            <person name="Bertazzoni S."/>
            <person name="Jones D.A.B."/>
            <person name="Phan H.T."/>
            <person name="Tan K.-C."/>
            <person name="Hane J.K."/>
        </authorList>
    </citation>
    <scope>NUCLEOTIDE SEQUENCE [LARGE SCALE GENOMIC DNA]</scope>
    <source>
        <strain evidence="9">SN15 / ATCC MYA-4574 / FGSC 10173)</strain>
    </source>
</reference>
<dbReference type="InterPro" id="IPR056027">
    <property type="entry name" value="DUF7608"/>
</dbReference>
<keyword evidence="3" id="KW-1000">Mitochondrion outer membrane</keyword>
<feature type="compositionally biased region" description="Polar residues" evidence="6">
    <location>
        <begin position="38"/>
        <end position="65"/>
    </location>
</feature>
<feature type="region of interest" description="Disordered" evidence="6">
    <location>
        <begin position="215"/>
        <end position="246"/>
    </location>
</feature>
<dbReference type="PANTHER" id="PTHR45644">
    <property type="entry name" value="AAA ATPASE, PUTATIVE (AFU_ORTHOLOGUE AFUA_2G12920)-RELATED-RELATED"/>
    <property type="match status" value="1"/>
</dbReference>
<feature type="compositionally biased region" description="Basic and acidic residues" evidence="6">
    <location>
        <begin position="1265"/>
        <end position="1275"/>
    </location>
</feature>
<dbReference type="Pfam" id="PF24581">
    <property type="entry name" value="DUF7608"/>
    <property type="match status" value="1"/>
</dbReference>
<proteinExistence type="predicted"/>
<dbReference type="InterPro" id="IPR003593">
    <property type="entry name" value="AAA+_ATPase"/>
</dbReference>
<accession>A0A7U2EVT3</accession>
<dbReference type="PROSITE" id="PS00674">
    <property type="entry name" value="AAA"/>
    <property type="match status" value="1"/>
</dbReference>
<evidence type="ECO:0000256" key="5">
    <source>
        <dbReference type="ARBA" id="ARBA00023128"/>
    </source>
</evidence>
<dbReference type="InterPro" id="IPR051701">
    <property type="entry name" value="Mito_OM_Translocase_MSP1"/>
</dbReference>
<dbReference type="SUPFAM" id="SSF52540">
    <property type="entry name" value="P-loop containing nucleoside triphosphate hydrolases"/>
    <property type="match status" value="1"/>
</dbReference>
<protein>
    <recommendedName>
        <fullName evidence="7">AAA+ ATPase domain-containing protein</fullName>
    </recommendedName>
</protein>
<dbReference type="InterPro" id="IPR003960">
    <property type="entry name" value="ATPase_AAA_CS"/>
</dbReference>
<keyword evidence="3" id="KW-0472">Membrane</keyword>
<dbReference type="VEuPathDB" id="FungiDB:JI435_073130"/>
<sequence length="1275" mass="140488">MYVLRLALRASTGRPPARFIRGRRYPSPPRFRAFHTTRTLAQTGQPPSGSNNTPIGQNDASNPDSNKAAAEEQDDTTVASEDPELLAQKLQRSRETSRRYSAALRRQSRSKKAQGLPPVHVPDWFLKRRVTRREDVLEDATQRPKPACLAVTISDTQSSEQATCSIPASGDLDAAQVLSRLVRGLWMRRLDDQEKRKLEKYLSERRTLVEKTALKETSASADVQDKNEMNNDSTALPPAPDAQSPAAEDIDYSAIGRLWKTIFTDSWAATYNESEQTERRDMFARRLLDLEKQINRPETVQHDPTWTTQQKREAMLEKKDARLQKWFKKSMASRRTARVGMPKSISPLVLAEIRATVAASLSALKPSGDPFPAAKTNLILQSPASEQELVIDDYIGRLADELQSDLIVLTAQDLAQLGGDYLGEGSEPTPHSIRSLGYETYRWNRDFGRAVVDVQESTEDSSGFDYTSSMDTPGAFNVRGFALPLLDALKTFPLSPFARLESSRSASYDTNGNGNANAKVDVLLDPSRTPSQSETQLEDIKLAALIDTLLDADEVKKRRELRGGGAQGVPSQSSGATTYAPAPGFFDYSVGTDGNELELNSALPMVGASTGISMNVGIGPSMQNSRMPKRPKIVYVKDFKELNATQYGGRIVQKLEELVRKRRVAGESIMIIGSSCSRDLIPELSADGVRSIQAAFVTSLFRTIVIEGDPGIEQSTLDDTVAAMTVASASTDMSHHEMLKYRSINLSHIREMLRSLDPAAVTELADVEKSPQLFSRWATIFPPSYFNSVLTYDEVHRIALTALGLYVTSPASKLEGTGDSAGQMSWGHVILAMGLIRASDAVKYAYFDKLGELARRPQTLDEQVDNSEPGAKLKVKKRQDAKSMQRQRELRLIAQTATKHEKWLMPGIADADQIKTTFDQVHVPPETIDSIRTITSLSMLRPDAFSYGILATEKISGALLYGPPGTGKTLLAKAVAKESGSTVLEVSGAQIMGKFVGESEKNVAAIFSLAQKLSPCIVFLDEADSIFGSRDAFADRNGSHRQTLNQFLKEWDGLSNSQVFVMVATNRPFDLDDAVIRRLPRRLLVDLPTQADRKEILRIHLNGEQLDESVDLDNLAKRTPFYSGSDLKNIVVSAALACVKEENEQAAQAAQAATKATLEIEAPNQPETEPNKDSLSAPTPPTASPESTAVPTPPKVLHLVRGQSYTFPEKRTLHVRHFDKALQEISASISEDMSSLNAIKKFDEQYGDRKGKKRRKDFGFGVAPERSESAARVRL</sequence>
<name>A0A7U2EVT3_PHANO</name>
<feature type="region of interest" description="Disordered" evidence="6">
    <location>
        <begin position="1162"/>
        <end position="1194"/>
    </location>
</feature>
<dbReference type="GO" id="GO:0016887">
    <property type="term" value="F:ATP hydrolysis activity"/>
    <property type="evidence" value="ECO:0007669"/>
    <property type="project" value="InterPro"/>
</dbReference>
<keyword evidence="2" id="KW-0547">Nucleotide-binding</keyword>
<evidence type="ECO:0000313" key="8">
    <source>
        <dbReference type="EMBL" id="QRC94028.1"/>
    </source>
</evidence>
<dbReference type="Gene3D" id="1.10.8.60">
    <property type="match status" value="1"/>
</dbReference>
<organism evidence="8 9">
    <name type="scientific">Phaeosphaeria nodorum (strain SN15 / ATCC MYA-4574 / FGSC 10173)</name>
    <name type="common">Glume blotch fungus</name>
    <name type="synonym">Parastagonospora nodorum</name>
    <dbReference type="NCBI Taxonomy" id="321614"/>
    <lineage>
        <taxon>Eukaryota</taxon>
        <taxon>Fungi</taxon>
        <taxon>Dikarya</taxon>
        <taxon>Ascomycota</taxon>
        <taxon>Pezizomycotina</taxon>
        <taxon>Dothideomycetes</taxon>
        <taxon>Pleosporomycetidae</taxon>
        <taxon>Pleosporales</taxon>
        <taxon>Pleosporineae</taxon>
        <taxon>Phaeosphaeriaceae</taxon>
        <taxon>Parastagonospora</taxon>
    </lineage>
</organism>
<evidence type="ECO:0000256" key="4">
    <source>
        <dbReference type="ARBA" id="ARBA00022840"/>
    </source>
</evidence>
<dbReference type="GO" id="GO:0005741">
    <property type="term" value="C:mitochondrial outer membrane"/>
    <property type="evidence" value="ECO:0007669"/>
    <property type="project" value="UniProtKB-SubCell"/>
</dbReference>
<dbReference type="SMART" id="SM00382">
    <property type="entry name" value="AAA"/>
    <property type="match status" value="1"/>
</dbReference>
<dbReference type="InterPro" id="IPR027417">
    <property type="entry name" value="P-loop_NTPase"/>
</dbReference>
<dbReference type="InterPro" id="IPR041569">
    <property type="entry name" value="AAA_lid_3"/>
</dbReference>
<feature type="region of interest" description="Disordered" evidence="6">
    <location>
        <begin position="860"/>
        <end position="880"/>
    </location>
</feature>
<gene>
    <name evidence="8" type="ORF">JI435_073130</name>
</gene>
<evidence type="ECO:0000256" key="3">
    <source>
        <dbReference type="ARBA" id="ARBA00022787"/>
    </source>
</evidence>
<dbReference type="Pfam" id="PF17862">
    <property type="entry name" value="AAA_lid_3"/>
    <property type="match status" value="1"/>
</dbReference>
<dbReference type="Pfam" id="PF00004">
    <property type="entry name" value="AAA"/>
    <property type="match status" value="1"/>
</dbReference>
<keyword evidence="5" id="KW-0496">Mitochondrion</keyword>
<dbReference type="EMBL" id="CP069026">
    <property type="protein sequence ID" value="QRC94028.1"/>
    <property type="molecule type" value="Genomic_DNA"/>
</dbReference>
<evidence type="ECO:0000256" key="1">
    <source>
        <dbReference type="ARBA" id="ARBA00004572"/>
    </source>
</evidence>
<evidence type="ECO:0000256" key="6">
    <source>
        <dbReference type="SAM" id="MobiDB-lite"/>
    </source>
</evidence>
<feature type="domain" description="AAA+ ATPase" evidence="7">
    <location>
        <begin position="954"/>
        <end position="1089"/>
    </location>
</feature>
<dbReference type="AlphaFoldDB" id="A0A7U2EVT3"/>
<dbReference type="PANTHER" id="PTHR45644:SF56">
    <property type="entry name" value="AAA ATPASE, PUTATIVE (AFU_ORTHOLOGUE AFUA_2G12920)-RELATED"/>
    <property type="match status" value="1"/>
</dbReference>
<dbReference type="OrthoDB" id="39734at2759"/>
<comment type="subcellular location">
    <subcellularLocation>
        <location evidence="1">Mitochondrion outer membrane</location>
        <topology evidence="1">Single-pass membrane protein</topology>
    </subcellularLocation>
</comment>
<dbReference type="InterPro" id="IPR003959">
    <property type="entry name" value="ATPase_AAA_core"/>
</dbReference>
<feature type="region of interest" description="Disordered" evidence="6">
    <location>
        <begin position="1246"/>
        <end position="1275"/>
    </location>
</feature>
<dbReference type="Gene3D" id="3.40.50.300">
    <property type="entry name" value="P-loop containing nucleotide triphosphate hydrolases"/>
    <property type="match status" value="1"/>
</dbReference>
<evidence type="ECO:0000256" key="2">
    <source>
        <dbReference type="ARBA" id="ARBA00022741"/>
    </source>
</evidence>
<keyword evidence="4" id="KW-0067">ATP-binding</keyword>
<feature type="region of interest" description="Disordered" evidence="6">
    <location>
        <begin position="38"/>
        <end position="119"/>
    </location>
</feature>
<dbReference type="GO" id="GO:0005524">
    <property type="term" value="F:ATP binding"/>
    <property type="evidence" value="ECO:0007669"/>
    <property type="project" value="UniProtKB-KW"/>
</dbReference>
<evidence type="ECO:0000259" key="7">
    <source>
        <dbReference type="SMART" id="SM00382"/>
    </source>
</evidence>
<evidence type="ECO:0000313" key="9">
    <source>
        <dbReference type="Proteomes" id="UP000663193"/>
    </source>
</evidence>
<keyword evidence="9" id="KW-1185">Reference proteome</keyword>